<comment type="caution">
    <text evidence="1">The sequence shown here is derived from an EMBL/GenBank/DDBJ whole genome shotgun (WGS) entry which is preliminary data.</text>
</comment>
<organism evidence="1 2">
    <name type="scientific">Flavobacterium branchiophilum</name>
    <dbReference type="NCBI Taxonomy" id="55197"/>
    <lineage>
        <taxon>Bacteria</taxon>
        <taxon>Pseudomonadati</taxon>
        <taxon>Bacteroidota</taxon>
        <taxon>Flavobacteriia</taxon>
        <taxon>Flavobacteriales</taxon>
        <taxon>Flavobacteriaceae</taxon>
        <taxon>Flavobacterium</taxon>
    </lineage>
</organism>
<name>A0A2H3KF68_9FLAO</name>
<dbReference type="Proteomes" id="UP000220828">
    <property type="component" value="Unassembled WGS sequence"/>
</dbReference>
<evidence type="ECO:0000313" key="2">
    <source>
        <dbReference type="Proteomes" id="UP000220828"/>
    </source>
</evidence>
<protein>
    <submittedName>
        <fullName evidence="1">Transposase</fullName>
    </submittedName>
</protein>
<sequence>MFFIYLPMQKLETTSMSVSEIEALLKSKEDYKIALRLFSILSIAKGESSRKAQELLLLSHNQICIWVKRFNEFGLEGLYDKPKTGRKPKITNDQLDWLKNLILNESPTKYGFNTETWTAPLLVKVVEKHCNIVYSDDMIYVLLKKKMGLTHKKGKGFYAEEKPELREKFVEDLKKTL</sequence>
<dbReference type="InterPro" id="IPR009057">
    <property type="entry name" value="Homeodomain-like_sf"/>
</dbReference>
<gene>
    <name evidence="1" type="ORF">B0A77_04075</name>
</gene>
<dbReference type="AlphaFoldDB" id="A0A2H3KF68"/>
<accession>A0A2H3KF68</accession>
<proteinExistence type="predicted"/>
<dbReference type="Pfam" id="PF13565">
    <property type="entry name" value="HTH_32"/>
    <property type="match status" value="1"/>
</dbReference>
<dbReference type="SUPFAM" id="SSF46689">
    <property type="entry name" value="Homeodomain-like"/>
    <property type="match status" value="1"/>
</dbReference>
<dbReference type="OrthoDB" id="1440079at2"/>
<reference evidence="1 2" key="1">
    <citation type="submission" date="2017-09" db="EMBL/GenBank/DDBJ databases">
        <title>Whole genomes of Flavobacteriaceae.</title>
        <authorList>
            <person name="Stine C."/>
            <person name="Li C."/>
            <person name="Tadesse D."/>
        </authorList>
    </citation>
    <scope>NUCLEOTIDE SEQUENCE [LARGE SCALE GENOMIC DNA]</scope>
    <source>
        <strain evidence="1 2">ATCC 35036</strain>
    </source>
</reference>
<dbReference type="EMBL" id="PCMW01000023">
    <property type="protein sequence ID" value="PDS25817.1"/>
    <property type="molecule type" value="Genomic_DNA"/>
</dbReference>
<evidence type="ECO:0000313" key="1">
    <source>
        <dbReference type="EMBL" id="PDS25817.1"/>
    </source>
</evidence>